<evidence type="ECO:0000313" key="2">
    <source>
        <dbReference type="Proteomes" id="UP000095765"/>
    </source>
</evidence>
<protein>
    <submittedName>
        <fullName evidence="1">Uncharacterized protein</fullName>
    </submittedName>
</protein>
<dbReference type="AlphaFoldDB" id="A0A174TKF2"/>
<reference evidence="1 2" key="1">
    <citation type="submission" date="2015-09" db="EMBL/GenBank/DDBJ databases">
        <authorList>
            <consortium name="Pathogen Informatics"/>
        </authorList>
    </citation>
    <scope>NUCLEOTIDE SEQUENCE [LARGE SCALE GENOMIC DNA]</scope>
    <source>
        <strain evidence="1 2">2789STDY5834939</strain>
    </source>
</reference>
<dbReference type="EMBL" id="CZBE01000026">
    <property type="protein sequence ID" value="CUQ10574.1"/>
    <property type="molecule type" value="Genomic_DNA"/>
</dbReference>
<evidence type="ECO:0000313" key="1">
    <source>
        <dbReference type="EMBL" id="CUQ10574.1"/>
    </source>
</evidence>
<dbReference type="Pfam" id="PF18928">
    <property type="entry name" value="DUF5677"/>
    <property type="match status" value="1"/>
</dbReference>
<name>A0A174TKF2_9FIRM</name>
<gene>
    <name evidence="1" type="ORF">ERS852551_03129</name>
</gene>
<dbReference type="Proteomes" id="UP000095765">
    <property type="component" value="Unassembled WGS sequence"/>
</dbReference>
<dbReference type="InterPro" id="IPR043733">
    <property type="entry name" value="DUF5677"/>
</dbReference>
<dbReference type="OrthoDB" id="2084217at2"/>
<dbReference type="RefSeq" id="WP_055245858.1">
    <property type="nucleotide sequence ID" value="NZ_CZBE01000026.1"/>
</dbReference>
<proteinExistence type="predicted"/>
<organism evidence="1 2">
    <name type="scientific">Anaerotruncus colihominis</name>
    <dbReference type="NCBI Taxonomy" id="169435"/>
    <lineage>
        <taxon>Bacteria</taxon>
        <taxon>Bacillati</taxon>
        <taxon>Bacillota</taxon>
        <taxon>Clostridia</taxon>
        <taxon>Eubacteriales</taxon>
        <taxon>Oscillospiraceae</taxon>
        <taxon>Anaerotruncus</taxon>
    </lineage>
</organism>
<sequence length="279" mass="32390">MDYFDEITPQITLVDMFIKNFFFLLSPLYKKEHGNEQDATVQLFSSLHSTSESILILLLNRAIHDADVLLRTVMEGTIKYCYLMVGTPEERHEKYIEYKKTLTDIDLMTDHQKALEAIKVLKEFSSNSTIPFELMILPEEKLEELKNLYPARKRNEIKQRWSYQALLRSLAKTNVEYEAQLGTLSTYSQTSHLCHYDWTGLSSRQSQIMNADTENGELADIAHALRIMDNVLSMYLFRVAEYIRGNNFTSKDVSDLSIKAFSFLKDLSQKENELIETIV</sequence>
<accession>A0A174TKF2</accession>